<proteinExistence type="predicted"/>
<organism evidence="1 2">
    <name type="scientific">Acaulospora morrowiae</name>
    <dbReference type="NCBI Taxonomy" id="94023"/>
    <lineage>
        <taxon>Eukaryota</taxon>
        <taxon>Fungi</taxon>
        <taxon>Fungi incertae sedis</taxon>
        <taxon>Mucoromycota</taxon>
        <taxon>Glomeromycotina</taxon>
        <taxon>Glomeromycetes</taxon>
        <taxon>Diversisporales</taxon>
        <taxon>Acaulosporaceae</taxon>
        <taxon>Acaulospora</taxon>
    </lineage>
</organism>
<protein>
    <submittedName>
        <fullName evidence="1">17014_t:CDS:1</fullName>
    </submittedName>
</protein>
<dbReference type="AlphaFoldDB" id="A0A9N9CRB1"/>
<dbReference type="Proteomes" id="UP000789342">
    <property type="component" value="Unassembled WGS sequence"/>
</dbReference>
<dbReference type="EMBL" id="CAJVPV010006859">
    <property type="protein sequence ID" value="CAG8611406.1"/>
    <property type="molecule type" value="Genomic_DNA"/>
</dbReference>
<accession>A0A9N9CRB1</accession>
<evidence type="ECO:0000313" key="1">
    <source>
        <dbReference type="EMBL" id="CAG8611406.1"/>
    </source>
</evidence>
<name>A0A9N9CRB1_9GLOM</name>
<reference evidence="1" key="1">
    <citation type="submission" date="2021-06" db="EMBL/GenBank/DDBJ databases">
        <authorList>
            <person name="Kallberg Y."/>
            <person name="Tangrot J."/>
            <person name="Rosling A."/>
        </authorList>
    </citation>
    <scope>NUCLEOTIDE SEQUENCE</scope>
    <source>
        <strain evidence="1">CL551</strain>
    </source>
</reference>
<gene>
    <name evidence="1" type="ORF">AMORRO_LOCUS8235</name>
</gene>
<feature type="non-terminal residue" evidence="1">
    <location>
        <position position="148"/>
    </location>
</feature>
<evidence type="ECO:0000313" key="2">
    <source>
        <dbReference type="Proteomes" id="UP000789342"/>
    </source>
</evidence>
<comment type="caution">
    <text evidence="1">The sequence shown here is derived from an EMBL/GenBank/DDBJ whole genome shotgun (WGS) entry which is preliminary data.</text>
</comment>
<sequence>MSIFQRFWDSTDILKDPKLFKAKLCVIIQDVPKQYREDIVREFSLKFNPMIAQNTKIIMAKIKTCNWGSLNNNLVEIRVSALKRLLPMAIFMGVEKKDPTIMSLMNHNTGIKIDDSVIELPEISEDFDNHREILSDEGILLFEENTDF</sequence>
<keyword evidence="2" id="KW-1185">Reference proteome</keyword>